<evidence type="ECO:0000313" key="22">
    <source>
        <dbReference type="Proteomes" id="UP000050326"/>
    </source>
</evidence>
<dbReference type="InterPro" id="IPR036565">
    <property type="entry name" value="Mur-like_cat_sf"/>
</dbReference>
<feature type="domain" description="Mur ligase central" evidence="20">
    <location>
        <begin position="122"/>
        <end position="298"/>
    </location>
</feature>
<keyword evidence="22" id="KW-1185">Reference proteome</keyword>
<dbReference type="HAMAP" id="MF_00639">
    <property type="entry name" value="MurD"/>
    <property type="match status" value="1"/>
</dbReference>
<keyword evidence="17 18" id="KW-0132">Cell division</keyword>
<evidence type="ECO:0000256" key="13">
    <source>
        <dbReference type="ARBA" id="ARBA00023316"/>
    </source>
</evidence>
<dbReference type="SUPFAM" id="SSF53244">
    <property type="entry name" value="MurD-like peptide ligases, peptide-binding domain"/>
    <property type="match status" value="1"/>
</dbReference>
<evidence type="ECO:0000259" key="19">
    <source>
        <dbReference type="Pfam" id="PF02875"/>
    </source>
</evidence>
<dbReference type="InterPro" id="IPR013221">
    <property type="entry name" value="Mur_ligase_cen"/>
</dbReference>
<dbReference type="GO" id="GO:0005737">
    <property type="term" value="C:cytoplasm"/>
    <property type="evidence" value="ECO:0007669"/>
    <property type="project" value="UniProtKB-SubCell"/>
</dbReference>
<dbReference type="AlphaFoldDB" id="A0A0P9AEI1"/>
<evidence type="ECO:0000256" key="9">
    <source>
        <dbReference type="ARBA" id="ARBA00022741"/>
    </source>
</evidence>
<dbReference type="RefSeq" id="WP_054875728.1">
    <property type="nucleotide sequence ID" value="NZ_LKET01000037.1"/>
</dbReference>
<protein>
    <recommendedName>
        <fullName evidence="6 17">UDP-N-acetylmuramoylalanine--D-glutamate ligase</fullName>
        <ecNumber evidence="5 17">6.3.2.9</ecNumber>
    </recommendedName>
    <alternativeName>
        <fullName evidence="15 17">D-glutamic acid-adding enzyme</fullName>
    </alternativeName>
    <alternativeName>
        <fullName evidence="14 17">UDP-N-acetylmuramoyl-L-alanyl-D-glutamate synthetase</fullName>
    </alternativeName>
</protein>
<dbReference type="PANTHER" id="PTHR43692">
    <property type="entry name" value="UDP-N-ACETYLMURAMOYLALANINE--D-GLUTAMATE LIGASE"/>
    <property type="match status" value="1"/>
</dbReference>
<evidence type="ECO:0000256" key="12">
    <source>
        <dbReference type="ARBA" id="ARBA00022984"/>
    </source>
</evidence>
<evidence type="ECO:0000256" key="1">
    <source>
        <dbReference type="ARBA" id="ARBA00002734"/>
    </source>
</evidence>
<keyword evidence="11 17" id="KW-0133">Cell shape</keyword>
<keyword evidence="17 18" id="KW-0131">Cell cycle</keyword>
<dbReference type="InterPro" id="IPR005762">
    <property type="entry name" value="MurD"/>
</dbReference>
<gene>
    <name evidence="17 21" type="primary">murD</name>
    <name evidence="21" type="ORF">OXPF_27060</name>
</gene>
<feature type="domain" description="Mur ligase C-terminal" evidence="19">
    <location>
        <begin position="320"/>
        <end position="439"/>
    </location>
</feature>
<comment type="pathway">
    <text evidence="3 17 18">Cell wall biogenesis; peptidoglycan biosynthesis.</text>
</comment>
<comment type="function">
    <text evidence="1 17 18">Cell wall formation. Catalyzes the addition of glutamate to the nucleotide precursor UDP-N-acetylmuramoyl-L-alanine (UMA).</text>
</comment>
<comment type="caution">
    <text evidence="21">The sequence shown here is derived from an EMBL/GenBank/DDBJ whole genome shotgun (WGS) entry which is preliminary data.</text>
</comment>
<dbReference type="SUPFAM" id="SSF53623">
    <property type="entry name" value="MurD-like peptide ligases, catalytic domain"/>
    <property type="match status" value="1"/>
</dbReference>
<keyword evidence="10 17" id="KW-0067">ATP-binding</keyword>
<evidence type="ECO:0000313" key="21">
    <source>
        <dbReference type="EMBL" id="KPU43726.1"/>
    </source>
</evidence>
<comment type="catalytic activity">
    <reaction evidence="16 17 18">
        <text>UDP-N-acetyl-alpha-D-muramoyl-L-alanine + D-glutamate + ATP = UDP-N-acetyl-alpha-D-muramoyl-L-alanyl-D-glutamate + ADP + phosphate + H(+)</text>
        <dbReference type="Rhea" id="RHEA:16429"/>
        <dbReference type="ChEBI" id="CHEBI:15378"/>
        <dbReference type="ChEBI" id="CHEBI:29986"/>
        <dbReference type="ChEBI" id="CHEBI:30616"/>
        <dbReference type="ChEBI" id="CHEBI:43474"/>
        <dbReference type="ChEBI" id="CHEBI:83898"/>
        <dbReference type="ChEBI" id="CHEBI:83900"/>
        <dbReference type="ChEBI" id="CHEBI:456216"/>
        <dbReference type="EC" id="6.3.2.9"/>
    </reaction>
</comment>
<evidence type="ECO:0000259" key="20">
    <source>
        <dbReference type="Pfam" id="PF08245"/>
    </source>
</evidence>
<keyword evidence="12 17" id="KW-0573">Peptidoglycan synthesis</keyword>
<dbReference type="PATRIC" id="fig|36849.3.peg.2860"/>
<dbReference type="InterPro" id="IPR036615">
    <property type="entry name" value="Mur_ligase_C_dom_sf"/>
</dbReference>
<evidence type="ECO:0000256" key="18">
    <source>
        <dbReference type="RuleBase" id="RU003664"/>
    </source>
</evidence>
<dbReference type="Proteomes" id="UP000050326">
    <property type="component" value="Unassembled WGS sequence"/>
</dbReference>
<comment type="subcellular location">
    <subcellularLocation>
        <location evidence="2 17 18">Cytoplasm</location>
    </subcellularLocation>
</comment>
<organism evidence="21 22">
    <name type="scientific">Oxobacter pfennigii</name>
    <dbReference type="NCBI Taxonomy" id="36849"/>
    <lineage>
        <taxon>Bacteria</taxon>
        <taxon>Bacillati</taxon>
        <taxon>Bacillota</taxon>
        <taxon>Clostridia</taxon>
        <taxon>Eubacteriales</taxon>
        <taxon>Clostridiaceae</taxon>
        <taxon>Oxobacter</taxon>
    </lineage>
</organism>
<dbReference type="GO" id="GO:0051301">
    <property type="term" value="P:cell division"/>
    <property type="evidence" value="ECO:0007669"/>
    <property type="project" value="UniProtKB-KW"/>
</dbReference>
<evidence type="ECO:0000256" key="4">
    <source>
        <dbReference type="ARBA" id="ARBA00010416"/>
    </source>
</evidence>
<evidence type="ECO:0000256" key="3">
    <source>
        <dbReference type="ARBA" id="ARBA00004752"/>
    </source>
</evidence>
<dbReference type="NCBIfam" id="TIGR01087">
    <property type="entry name" value="murD"/>
    <property type="match status" value="1"/>
</dbReference>
<dbReference type="EMBL" id="LKET01000037">
    <property type="protein sequence ID" value="KPU43726.1"/>
    <property type="molecule type" value="Genomic_DNA"/>
</dbReference>
<dbReference type="Gene3D" id="3.90.190.20">
    <property type="entry name" value="Mur ligase, C-terminal domain"/>
    <property type="match status" value="1"/>
</dbReference>
<dbReference type="UniPathway" id="UPA00219"/>
<evidence type="ECO:0000256" key="10">
    <source>
        <dbReference type="ARBA" id="ARBA00022840"/>
    </source>
</evidence>
<dbReference type="InterPro" id="IPR004101">
    <property type="entry name" value="Mur_ligase_C"/>
</dbReference>
<evidence type="ECO:0000256" key="11">
    <source>
        <dbReference type="ARBA" id="ARBA00022960"/>
    </source>
</evidence>
<dbReference type="GO" id="GO:0005524">
    <property type="term" value="F:ATP binding"/>
    <property type="evidence" value="ECO:0007669"/>
    <property type="project" value="UniProtKB-UniRule"/>
</dbReference>
<dbReference type="GO" id="GO:0071555">
    <property type="term" value="P:cell wall organization"/>
    <property type="evidence" value="ECO:0007669"/>
    <property type="project" value="UniProtKB-KW"/>
</dbReference>
<keyword evidence="13 17" id="KW-0961">Cell wall biogenesis/degradation</keyword>
<name>A0A0P9AEI1_9CLOT</name>
<keyword evidence="8 17" id="KW-0436">Ligase</keyword>
<dbReference type="STRING" id="36849.OXPF_27060"/>
<keyword evidence="7 17" id="KW-0963">Cytoplasm</keyword>
<evidence type="ECO:0000256" key="17">
    <source>
        <dbReference type="HAMAP-Rule" id="MF_00639"/>
    </source>
</evidence>
<dbReference type="GO" id="GO:0008360">
    <property type="term" value="P:regulation of cell shape"/>
    <property type="evidence" value="ECO:0007669"/>
    <property type="project" value="UniProtKB-KW"/>
</dbReference>
<evidence type="ECO:0000256" key="8">
    <source>
        <dbReference type="ARBA" id="ARBA00022598"/>
    </source>
</evidence>
<evidence type="ECO:0000256" key="15">
    <source>
        <dbReference type="ARBA" id="ARBA00032324"/>
    </source>
</evidence>
<dbReference type="EC" id="6.3.2.9" evidence="5 17"/>
<evidence type="ECO:0000256" key="5">
    <source>
        <dbReference type="ARBA" id="ARBA00012212"/>
    </source>
</evidence>
<dbReference type="Pfam" id="PF08245">
    <property type="entry name" value="Mur_ligase_M"/>
    <property type="match status" value="1"/>
</dbReference>
<dbReference type="Gene3D" id="3.40.50.720">
    <property type="entry name" value="NAD(P)-binding Rossmann-like Domain"/>
    <property type="match status" value="1"/>
</dbReference>
<dbReference type="Pfam" id="PF02875">
    <property type="entry name" value="Mur_ligase_C"/>
    <property type="match status" value="1"/>
</dbReference>
<dbReference type="Gene3D" id="3.40.1190.10">
    <property type="entry name" value="Mur-like, catalytic domain"/>
    <property type="match status" value="1"/>
</dbReference>
<evidence type="ECO:0000256" key="6">
    <source>
        <dbReference type="ARBA" id="ARBA00015655"/>
    </source>
</evidence>
<evidence type="ECO:0000256" key="14">
    <source>
        <dbReference type="ARBA" id="ARBA00030398"/>
    </source>
</evidence>
<reference evidence="21 22" key="1">
    <citation type="submission" date="2015-09" db="EMBL/GenBank/DDBJ databases">
        <title>Genome sequence of Oxobacter pfennigii DSM 3222.</title>
        <authorList>
            <person name="Poehlein A."/>
            <person name="Bengelsdorf F.R."/>
            <person name="Schiel-Bengelsdorf B."/>
            <person name="Duerre P."/>
            <person name="Daniel R."/>
        </authorList>
    </citation>
    <scope>NUCLEOTIDE SEQUENCE [LARGE SCALE GENOMIC DNA]</scope>
    <source>
        <strain evidence="21 22">DSM 3222</strain>
    </source>
</reference>
<evidence type="ECO:0000256" key="16">
    <source>
        <dbReference type="ARBA" id="ARBA00047632"/>
    </source>
</evidence>
<dbReference type="OrthoDB" id="9809796at2"/>
<comment type="similarity">
    <text evidence="4 17">Belongs to the MurCDEF family.</text>
</comment>
<keyword evidence="9 17" id="KW-0547">Nucleotide-binding</keyword>
<evidence type="ECO:0000256" key="7">
    <source>
        <dbReference type="ARBA" id="ARBA00022490"/>
    </source>
</evidence>
<accession>A0A0P9AEI1</accession>
<dbReference type="GO" id="GO:0008764">
    <property type="term" value="F:UDP-N-acetylmuramoylalanine-D-glutamate ligase activity"/>
    <property type="evidence" value="ECO:0007669"/>
    <property type="project" value="UniProtKB-UniRule"/>
</dbReference>
<proteinExistence type="inferred from homology"/>
<sequence length="462" mass="51093">MRLDFMDFKKNINGKKVAVLGIGVSNRPLIKSIVNMGANVTACDKMFREEIGCICDEFEDMGVILNLGPDYLDKLDNFDYIFRTPSLRPDLPQIEKAVKNGASLTSEMEEFLKYCPAEVIGVTGSDGKTTTTTLIYEMLKKEGYNVWVGGNIGTPLFDKLDVIKAEDKVVLELSSFQLMTMKISPDIAVVTNLSPNHLDMHKSMDEYIQSKKNIYKYQDAKGMLVLNKDNSITRDMEKEAKGNTVFFSISKSLEKGAFLDGANLVLIENGNKKTICSTDEIKLPGIHNIENLLAASAAISSLCSIKSMRDVATNFMGVEHRIEFVREVNGVKYYNDSIASSPSRAAAGLNAFKQRVILIAGGYDKKIPFDGLAIKGIDKIKLLILMGATADKIENAFIEEMGKQNKRIPIIHAAGLKEAVEAARDKGEEGDIVTLSPACASFDMFKNFEERGNKFKEIVNNL</sequence>
<dbReference type="GO" id="GO:0009252">
    <property type="term" value="P:peptidoglycan biosynthetic process"/>
    <property type="evidence" value="ECO:0007669"/>
    <property type="project" value="UniProtKB-UniRule"/>
</dbReference>
<dbReference type="SUPFAM" id="SSF51984">
    <property type="entry name" value="MurCD N-terminal domain"/>
    <property type="match status" value="1"/>
</dbReference>
<evidence type="ECO:0000256" key="2">
    <source>
        <dbReference type="ARBA" id="ARBA00004496"/>
    </source>
</evidence>
<feature type="binding site" evidence="17">
    <location>
        <begin position="124"/>
        <end position="130"/>
    </location>
    <ligand>
        <name>ATP</name>
        <dbReference type="ChEBI" id="CHEBI:30616"/>
    </ligand>
</feature>
<dbReference type="PANTHER" id="PTHR43692:SF1">
    <property type="entry name" value="UDP-N-ACETYLMURAMOYLALANINE--D-GLUTAMATE LIGASE"/>
    <property type="match status" value="1"/>
</dbReference>